<name>A0AAP7N4A0_BACAM</name>
<organism evidence="1 2">
    <name type="scientific">Bacillus amyloliquefaciens</name>
    <name type="common">Bacillus velezensis</name>
    <dbReference type="NCBI Taxonomy" id="1390"/>
    <lineage>
        <taxon>Bacteria</taxon>
        <taxon>Bacillati</taxon>
        <taxon>Bacillota</taxon>
        <taxon>Bacilli</taxon>
        <taxon>Bacillales</taxon>
        <taxon>Bacillaceae</taxon>
        <taxon>Bacillus</taxon>
        <taxon>Bacillus amyloliquefaciens group</taxon>
    </lineage>
</organism>
<gene>
    <name evidence="1" type="ORF">BKP66_17395</name>
</gene>
<proteinExistence type="predicted"/>
<dbReference type="AlphaFoldDB" id="A0AAP7N4A0"/>
<comment type="caution">
    <text evidence="1">The sequence shown here is derived from an EMBL/GenBank/DDBJ whole genome shotgun (WGS) entry which is preliminary data.</text>
</comment>
<evidence type="ECO:0000313" key="1">
    <source>
        <dbReference type="EMBL" id="OIK19428.1"/>
    </source>
</evidence>
<dbReference type="Proteomes" id="UP000180036">
    <property type="component" value="Unassembled WGS sequence"/>
</dbReference>
<protein>
    <submittedName>
        <fullName evidence="1">Uncharacterized protein</fullName>
    </submittedName>
</protein>
<evidence type="ECO:0000313" key="2">
    <source>
        <dbReference type="Proteomes" id="UP000180036"/>
    </source>
</evidence>
<reference evidence="1 2" key="1">
    <citation type="submission" date="2016-10" db="EMBL/GenBank/DDBJ databases">
        <authorList>
            <person name="Marach S."/>
            <person name="Prathuangwong S."/>
            <person name="Takikawa Y."/>
            <person name="Dohra H."/>
        </authorList>
    </citation>
    <scope>NUCLEOTIDE SEQUENCE [LARGE SCALE GENOMIC DNA]</scope>
    <source>
        <strain evidence="1 2">K2</strain>
    </source>
</reference>
<accession>A0AAP7N4A0</accession>
<sequence>MKVKHVDQGGLKSNWREFVDFVKSNGTGAFFEYFFVFHEHECDEAYIFENSLELDEWLDQEFREGHYCEAGDLESSMDEWKVWGLVPESSVEKFPSLYEEARKTSIVIDGETFHRKAATISVEETVLVSASVI</sequence>
<dbReference type="EMBL" id="MOEA01000005">
    <property type="protein sequence ID" value="OIK19428.1"/>
    <property type="molecule type" value="Genomic_DNA"/>
</dbReference>
<dbReference type="RefSeq" id="WP_071348437.1">
    <property type="nucleotide sequence ID" value="NZ_JAPWDN010000001.1"/>
</dbReference>